<accession>A0A1W1H5R8</accession>
<dbReference type="RefSeq" id="WP_080804272.1">
    <property type="nucleotide sequence ID" value="NZ_LT828546.1"/>
</dbReference>
<keyword evidence="2" id="KW-1185">Reference proteome</keyword>
<dbReference type="AlphaFoldDB" id="A0A1W1H5R8"/>
<protein>
    <recommendedName>
        <fullName evidence="3">DUF1353 domain-containing protein</fullName>
    </recommendedName>
</protein>
<evidence type="ECO:0008006" key="3">
    <source>
        <dbReference type="Google" id="ProtNLM"/>
    </source>
</evidence>
<sequence length="150" mass="17204">MNHIFYKDGYKYQLKKTFIINIPIFPDYPINSEFITLNTEGFLTIQSGYAWDGPSGPAIDTANFMRGSLIHDALYQLMREGHLDQDKYKPVADQVLKTICIDDGMSKIRAFFVHLAVKHFGETASDPMHKKPILVAPTKYKMPKRYNPTT</sequence>
<organism evidence="1 2">
    <name type="scientific">Desulfamplus magnetovallimortis</name>
    <dbReference type="NCBI Taxonomy" id="1246637"/>
    <lineage>
        <taxon>Bacteria</taxon>
        <taxon>Pseudomonadati</taxon>
        <taxon>Thermodesulfobacteriota</taxon>
        <taxon>Desulfobacteria</taxon>
        <taxon>Desulfobacterales</taxon>
        <taxon>Desulfobacteraceae</taxon>
        <taxon>Desulfamplus</taxon>
    </lineage>
</organism>
<evidence type="ECO:0000313" key="1">
    <source>
        <dbReference type="EMBL" id="SLM27823.1"/>
    </source>
</evidence>
<dbReference type="Proteomes" id="UP000191931">
    <property type="component" value="Unassembled WGS sequence"/>
</dbReference>
<proteinExistence type="predicted"/>
<dbReference type="EMBL" id="FWEV01000018">
    <property type="protein sequence ID" value="SLM27823.1"/>
    <property type="molecule type" value="Genomic_DNA"/>
</dbReference>
<gene>
    <name evidence="1" type="ORF">MTBBW1_1140013</name>
</gene>
<reference evidence="1 2" key="1">
    <citation type="submission" date="2017-03" db="EMBL/GenBank/DDBJ databases">
        <authorList>
            <person name="Afonso C.L."/>
            <person name="Miller P.J."/>
            <person name="Scott M.A."/>
            <person name="Spackman E."/>
            <person name="Goraichik I."/>
            <person name="Dimitrov K.M."/>
            <person name="Suarez D.L."/>
            <person name="Swayne D.E."/>
        </authorList>
    </citation>
    <scope>NUCLEOTIDE SEQUENCE [LARGE SCALE GENOMIC DNA]</scope>
    <source>
        <strain evidence="1">PRJEB14757</strain>
    </source>
</reference>
<name>A0A1W1H5R8_9BACT</name>
<evidence type="ECO:0000313" key="2">
    <source>
        <dbReference type="Proteomes" id="UP000191931"/>
    </source>
</evidence>